<name>A0A8J2YJV7_9RHOB</name>
<gene>
    <name evidence="1" type="ORF">GCM10007276_26460</name>
</gene>
<dbReference type="EMBL" id="BMCP01000002">
    <property type="protein sequence ID" value="GGE47926.1"/>
    <property type="molecule type" value="Genomic_DNA"/>
</dbReference>
<protein>
    <submittedName>
        <fullName evidence="1">Uncharacterized protein</fullName>
    </submittedName>
</protein>
<dbReference type="Proteomes" id="UP000602745">
    <property type="component" value="Unassembled WGS sequence"/>
</dbReference>
<evidence type="ECO:0000313" key="2">
    <source>
        <dbReference type="Proteomes" id="UP000602745"/>
    </source>
</evidence>
<evidence type="ECO:0000313" key="1">
    <source>
        <dbReference type="EMBL" id="GGE47926.1"/>
    </source>
</evidence>
<reference evidence="1" key="1">
    <citation type="journal article" date="2014" name="Int. J. Syst. Evol. Microbiol.">
        <title>Complete genome sequence of Corynebacterium casei LMG S-19264T (=DSM 44701T), isolated from a smear-ripened cheese.</title>
        <authorList>
            <consortium name="US DOE Joint Genome Institute (JGI-PGF)"/>
            <person name="Walter F."/>
            <person name="Albersmeier A."/>
            <person name="Kalinowski J."/>
            <person name="Ruckert C."/>
        </authorList>
    </citation>
    <scope>NUCLEOTIDE SEQUENCE</scope>
    <source>
        <strain evidence="1">CCM 7684</strain>
    </source>
</reference>
<comment type="caution">
    <text evidence="1">The sequence shown here is derived from an EMBL/GenBank/DDBJ whole genome shotgun (WGS) entry which is preliminary data.</text>
</comment>
<accession>A0A8J2YJV7</accession>
<keyword evidence="2" id="KW-1185">Reference proteome</keyword>
<organism evidence="1 2">
    <name type="scientific">Agaricicola taiwanensis</name>
    <dbReference type="NCBI Taxonomy" id="591372"/>
    <lineage>
        <taxon>Bacteria</taxon>
        <taxon>Pseudomonadati</taxon>
        <taxon>Pseudomonadota</taxon>
        <taxon>Alphaproteobacteria</taxon>
        <taxon>Rhodobacterales</taxon>
        <taxon>Paracoccaceae</taxon>
        <taxon>Agaricicola</taxon>
    </lineage>
</organism>
<reference evidence="1" key="2">
    <citation type="submission" date="2020-09" db="EMBL/GenBank/DDBJ databases">
        <authorList>
            <person name="Sun Q."/>
            <person name="Sedlacek I."/>
        </authorList>
    </citation>
    <scope>NUCLEOTIDE SEQUENCE</scope>
    <source>
        <strain evidence="1">CCM 7684</strain>
    </source>
</reference>
<sequence>MDPAAREREFGQVGRIVVLARHQLPDITGPFRGQIHDDRLAGLDDLRNGIGIIVAAELERHGCIGRIGEIDAVGASAIEINDLYAPAFGRCQSCIEDGLIRIIGRRSEGNAKSNA</sequence>
<dbReference type="AlphaFoldDB" id="A0A8J2YJV7"/>
<proteinExistence type="predicted"/>